<dbReference type="InterPro" id="IPR053135">
    <property type="entry name" value="AKR2_Oxidoreductase"/>
</dbReference>
<dbReference type="InterPro" id="IPR020471">
    <property type="entry name" value="AKR"/>
</dbReference>
<dbReference type="KEGG" id="mcos:GM418_03085"/>
<dbReference type="PANTHER" id="PTHR43312:SF2">
    <property type="entry name" value="OXIDOREDUCTASE"/>
    <property type="match status" value="1"/>
</dbReference>
<accession>A0A6I6JK48</accession>
<dbReference type="PANTHER" id="PTHR43312">
    <property type="entry name" value="D-THREO-ALDOSE 1-DEHYDROGENASE"/>
    <property type="match status" value="1"/>
</dbReference>
<gene>
    <name evidence="2" type="ORF">GM418_03085</name>
</gene>
<dbReference type="SUPFAM" id="SSF51430">
    <property type="entry name" value="NAD(P)-linked oxidoreductase"/>
    <property type="match status" value="1"/>
</dbReference>
<dbReference type="InterPro" id="IPR036812">
    <property type="entry name" value="NAD(P)_OxRdtase_dom_sf"/>
</dbReference>
<dbReference type="AlphaFoldDB" id="A0A6I6JK48"/>
<sequence length="394" mass="45099">MSKIRNKKPGMEYRRFGKTEKYLSAVTLGGMRYKHGGREPRNEIPADTLKQATEVVELAMSHGINHIESAWGYGKSENIYGKVLNEELKIPRHTYNLMTKGNPKTAADMRRMVDAQLIALQTDYLDFYGWHGINNEELLQKSCATKGPVEELHKMKEEGIIRHVGFSTHAPLHVITGAIETGLFEFVNLHYYYFDQHNLEAVEKAAANDMGIFIISPNDKGGQLFNAPQKVKNATLPLTPIQWNAKFCLQNKAIHTLSFGMTEASHFEEMKGIFTSPEMWGETEQHIKQRLDSFLADDPFSKFEGFDLMNDPSGINIPAVLRLRKLWKCYDMKEYGKYRYKIFENKGHWFPGVKASKSNVEKVDCSKVPGEIPLKKMLLETHEELYSPEFKLAK</sequence>
<dbReference type="GO" id="GO:0016491">
    <property type="term" value="F:oxidoreductase activity"/>
    <property type="evidence" value="ECO:0007669"/>
    <property type="project" value="InterPro"/>
</dbReference>
<dbReference type="PRINTS" id="PR00069">
    <property type="entry name" value="ALDKETRDTASE"/>
</dbReference>
<keyword evidence="3" id="KW-1185">Reference proteome</keyword>
<proteinExistence type="predicted"/>
<dbReference type="EMBL" id="CP046401">
    <property type="protein sequence ID" value="QGY42671.1"/>
    <property type="molecule type" value="Genomic_DNA"/>
</dbReference>
<dbReference type="RefSeq" id="WP_158863041.1">
    <property type="nucleotide sequence ID" value="NZ_CP046401.1"/>
</dbReference>
<protein>
    <submittedName>
        <fullName evidence="2">Aldo/keto reductase</fullName>
    </submittedName>
</protein>
<evidence type="ECO:0000259" key="1">
    <source>
        <dbReference type="Pfam" id="PF00248"/>
    </source>
</evidence>
<reference evidence="2 3" key="1">
    <citation type="submission" date="2019-11" db="EMBL/GenBank/DDBJ databases">
        <authorList>
            <person name="Zheng R.K."/>
            <person name="Sun C.M."/>
        </authorList>
    </citation>
    <scope>NUCLEOTIDE SEQUENCE [LARGE SCALE GENOMIC DNA]</scope>
    <source>
        <strain evidence="2 3">WC007</strain>
    </source>
</reference>
<feature type="domain" description="NADP-dependent oxidoreductase" evidence="1">
    <location>
        <begin position="27"/>
        <end position="220"/>
    </location>
</feature>
<evidence type="ECO:0000313" key="2">
    <source>
        <dbReference type="EMBL" id="QGY42671.1"/>
    </source>
</evidence>
<dbReference type="Gene3D" id="3.20.20.100">
    <property type="entry name" value="NADP-dependent oxidoreductase domain"/>
    <property type="match status" value="1"/>
</dbReference>
<dbReference type="InterPro" id="IPR023210">
    <property type="entry name" value="NADP_OxRdtase_dom"/>
</dbReference>
<evidence type="ECO:0000313" key="3">
    <source>
        <dbReference type="Proteomes" id="UP000428260"/>
    </source>
</evidence>
<dbReference type="Pfam" id="PF00248">
    <property type="entry name" value="Aldo_ket_red"/>
    <property type="match status" value="1"/>
</dbReference>
<dbReference type="Proteomes" id="UP000428260">
    <property type="component" value="Chromosome"/>
</dbReference>
<dbReference type="CDD" id="cd19096">
    <property type="entry name" value="AKR_Fe-S_oxidoreductase"/>
    <property type="match status" value="1"/>
</dbReference>
<organism evidence="2 3">
    <name type="scientific">Maribellus comscasis</name>
    <dbReference type="NCBI Taxonomy" id="2681766"/>
    <lineage>
        <taxon>Bacteria</taxon>
        <taxon>Pseudomonadati</taxon>
        <taxon>Bacteroidota</taxon>
        <taxon>Bacteroidia</taxon>
        <taxon>Marinilabiliales</taxon>
        <taxon>Prolixibacteraceae</taxon>
        <taxon>Maribellus</taxon>
    </lineage>
</organism>
<name>A0A6I6JK48_9BACT</name>